<evidence type="ECO:0000256" key="5">
    <source>
        <dbReference type="ARBA" id="ARBA00022989"/>
    </source>
</evidence>
<name>A0A660KUP6_9BACL</name>
<feature type="transmembrane region" description="Helical" evidence="7">
    <location>
        <begin position="258"/>
        <end position="277"/>
    </location>
</feature>
<dbReference type="AlphaFoldDB" id="A0A660KUP6"/>
<sequence>MYPGQIMPGQIWGWIIALYLFLAGMSAGAYTTAYLSQRLYPHLKVVRWAGYIVAPPLVIIGLAALMIDAEAGFFHPWRFFFLYIGRPTSIMAIGVYILTLFTPLALYRTVVSLAEIWREGGEKKWPLDLDRFFARPPEKLRWLVEGRDWIDFFGLVMAAATATYTALLIGDIHGVPFWNNSVLPVLFVVSAFSTGIAITLFTATAWDPKVQEHYAPYLTLSTSLKGFELFLLFALLYFSWYGDQAAKASAADLLWGRLAFPFWVLLVFLGLALPLWYELRERKHLLAGHGPALAAAGSSSHGPVDAGNLSARLFSTSQLMHLFAIAGGFVLRYLILLAGHFVYFLPTWRFY</sequence>
<comment type="similarity">
    <text evidence="2">Belongs to the NrfD family.</text>
</comment>
<dbReference type="GO" id="GO:0005886">
    <property type="term" value="C:plasma membrane"/>
    <property type="evidence" value="ECO:0007669"/>
    <property type="project" value="UniProtKB-SubCell"/>
</dbReference>
<dbReference type="PANTHER" id="PTHR34856">
    <property type="entry name" value="PROTEIN NRFD"/>
    <property type="match status" value="1"/>
</dbReference>
<dbReference type="Pfam" id="PF03916">
    <property type="entry name" value="NrfD"/>
    <property type="match status" value="1"/>
</dbReference>
<dbReference type="Proteomes" id="UP000267019">
    <property type="component" value="Unassembled WGS sequence"/>
</dbReference>
<evidence type="ECO:0000256" key="3">
    <source>
        <dbReference type="ARBA" id="ARBA00022475"/>
    </source>
</evidence>
<gene>
    <name evidence="8" type="ORF">C7438_1665</name>
</gene>
<keyword evidence="6 7" id="KW-0472">Membrane</keyword>
<keyword evidence="5 7" id="KW-1133">Transmembrane helix</keyword>
<keyword evidence="3" id="KW-1003">Cell membrane</keyword>
<dbReference type="RefSeq" id="WP_170143664.1">
    <property type="nucleotide sequence ID" value="NZ_RBIJ01000006.1"/>
</dbReference>
<comment type="caution">
    <text evidence="8">The sequence shown here is derived from an EMBL/GenBank/DDBJ whole genome shotgun (WGS) entry which is preliminary data.</text>
</comment>
<keyword evidence="4 7" id="KW-0812">Transmembrane</keyword>
<feature type="transmembrane region" description="Helical" evidence="7">
    <location>
        <begin position="217"/>
        <end position="238"/>
    </location>
</feature>
<organism evidence="8 9">
    <name type="scientific">Brockia lithotrophica</name>
    <dbReference type="NCBI Taxonomy" id="933949"/>
    <lineage>
        <taxon>Bacteria</taxon>
        <taxon>Bacillati</taxon>
        <taxon>Bacillota</taxon>
        <taxon>Bacilli</taxon>
        <taxon>Bacillales</taxon>
        <taxon>Bacillales Family X. Incertae Sedis</taxon>
        <taxon>Brockia</taxon>
    </lineage>
</organism>
<evidence type="ECO:0000313" key="9">
    <source>
        <dbReference type="Proteomes" id="UP000267019"/>
    </source>
</evidence>
<dbReference type="EMBL" id="RBIJ01000006">
    <property type="protein sequence ID" value="RKQ83635.1"/>
    <property type="molecule type" value="Genomic_DNA"/>
</dbReference>
<protein>
    <submittedName>
        <fullName evidence="8">Formate-dependent nitrite reductase membrane component NrfD</fullName>
    </submittedName>
</protein>
<reference evidence="8 9" key="1">
    <citation type="submission" date="2018-10" db="EMBL/GenBank/DDBJ databases">
        <title>Genomic Encyclopedia of Type Strains, Phase IV (KMG-IV): sequencing the most valuable type-strain genomes for metagenomic binning, comparative biology and taxonomic classification.</title>
        <authorList>
            <person name="Goeker M."/>
        </authorList>
    </citation>
    <scope>NUCLEOTIDE SEQUENCE [LARGE SCALE GENOMIC DNA]</scope>
    <source>
        <strain evidence="8 9">DSM 22653</strain>
    </source>
</reference>
<accession>A0A660KUP6</accession>
<feature type="transmembrane region" description="Helical" evidence="7">
    <location>
        <begin position="322"/>
        <end position="345"/>
    </location>
</feature>
<comment type="subcellular location">
    <subcellularLocation>
        <location evidence="1">Cell membrane</location>
        <topology evidence="1">Multi-pass membrane protein</topology>
    </subcellularLocation>
</comment>
<dbReference type="InterPro" id="IPR005614">
    <property type="entry name" value="NrfD-like"/>
</dbReference>
<evidence type="ECO:0000256" key="7">
    <source>
        <dbReference type="SAM" id="Phobius"/>
    </source>
</evidence>
<dbReference type="InterPro" id="IPR052049">
    <property type="entry name" value="Electron_transfer_protein"/>
</dbReference>
<evidence type="ECO:0000256" key="4">
    <source>
        <dbReference type="ARBA" id="ARBA00022692"/>
    </source>
</evidence>
<keyword evidence="9" id="KW-1185">Reference proteome</keyword>
<feature type="transmembrane region" description="Helical" evidence="7">
    <location>
        <begin position="149"/>
        <end position="170"/>
    </location>
</feature>
<evidence type="ECO:0000256" key="6">
    <source>
        <dbReference type="ARBA" id="ARBA00023136"/>
    </source>
</evidence>
<dbReference type="PANTHER" id="PTHR34856:SF2">
    <property type="entry name" value="PROTEIN NRFD"/>
    <property type="match status" value="1"/>
</dbReference>
<feature type="transmembrane region" description="Helical" evidence="7">
    <location>
        <begin position="182"/>
        <end position="205"/>
    </location>
</feature>
<evidence type="ECO:0000256" key="1">
    <source>
        <dbReference type="ARBA" id="ARBA00004651"/>
    </source>
</evidence>
<feature type="transmembrane region" description="Helical" evidence="7">
    <location>
        <begin position="87"/>
        <end position="107"/>
    </location>
</feature>
<feature type="transmembrane region" description="Helical" evidence="7">
    <location>
        <begin position="48"/>
        <end position="67"/>
    </location>
</feature>
<dbReference type="Gene3D" id="1.20.1630.10">
    <property type="entry name" value="Formate dehydrogenase/DMSO reductase domain"/>
    <property type="match status" value="1"/>
</dbReference>
<feature type="transmembrane region" description="Helical" evidence="7">
    <location>
        <begin position="12"/>
        <end position="36"/>
    </location>
</feature>
<evidence type="ECO:0000313" key="8">
    <source>
        <dbReference type="EMBL" id="RKQ83635.1"/>
    </source>
</evidence>
<proteinExistence type="inferred from homology"/>
<evidence type="ECO:0000256" key="2">
    <source>
        <dbReference type="ARBA" id="ARBA00008929"/>
    </source>
</evidence>